<dbReference type="AlphaFoldDB" id="A0A3P7PQS1"/>
<evidence type="ECO:0000313" key="4">
    <source>
        <dbReference type="Proteomes" id="UP000274756"/>
    </source>
</evidence>
<dbReference type="GO" id="GO:0031929">
    <property type="term" value="P:TOR signaling"/>
    <property type="evidence" value="ECO:0007669"/>
    <property type="project" value="TreeGrafter"/>
</dbReference>
<dbReference type="InterPro" id="IPR007303">
    <property type="entry name" value="TIP41-like"/>
</dbReference>
<evidence type="ECO:0000256" key="2">
    <source>
        <dbReference type="ARBA" id="ARBA00018951"/>
    </source>
</evidence>
<dbReference type="OrthoDB" id="10253878at2759"/>
<dbReference type="EMBL" id="UYYG01000079">
    <property type="protein sequence ID" value="VDN52793.1"/>
    <property type="molecule type" value="Genomic_DNA"/>
</dbReference>
<proteinExistence type="inferred from homology"/>
<dbReference type="STRING" id="318479.A0A3P7PQS1"/>
<protein>
    <recommendedName>
        <fullName evidence="2">TIP41-like protein</fullName>
    </recommendedName>
</protein>
<comment type="similarity">
    <text evidence="1">Belongs to the TIP41 family.</text>
</comment>
<sequence length="237" mass="27377">MEIATSESHILSSECHHDVLKGGCLVCQFRADLKLPHLPEMVFPNNSITIRCKDQPEVFITFNALDALKEVNAETSPDVQVKSSTAWQQARSNKYDLHSGTSFDWTFTSEYQGTVQLFKISPTNTAIDVEKLKRRDPIVFYSHLTLYEDELADHGCAQMDIRVRVMPTYLFLLARFYLRIDEVLVRILDTRLFAERGKDFILREWTKREAKNVNNSNEIWQHLPVIESKTSKLVIPT</sequence>
<name>A0A3P7PQS1_DRAME</name>
<dbReference type="Pfam" id="PF04176">
    <property type="entry name" value="TIP41"/>
    <property type="match status" value="1"/>
</dbReference>
<evidence type="ECO:0000313" key="3">
    <source>
        <dbReference type="EMBL" id="VDN52793.1"/>
    </source>
</evidence>
<dbReference type="PANTHER" id="PTHR21021">
    <property type="entry name" value="GAF/PUTATIVE CYTOSKELETAL PROTEIN"/>
    <property type="match status" value="1"/>
</dbReference>
<dbReference type="Proteomes" id="UP000274756">
    <property type="component" value="Unassembled WGS sequence"/>
</dbReference>
<reference evidence="3 4" key="1">
    <citation type="submission" date="2018-11" db="EMBL/GenBank/DDBJ databases">
        <authorList>
            <consortium name="Pathogen Informatics"/>
        </authorList>
    </citation>
    <scope>NUCLEOTIDE SEQUENCE [LARGE SCALE GENOMIC DNA]</scope>
</reference>
<dbReference type="InterPro" id="IPR051330">
    <property type="entry name" value="Phosphatase_reg/MetRdx"/>
</dbReference>
<gene>
    <name evidence="3" type="ORF">DME_LOCUS2766</name>
</gene>
<accession>A0A3P7PQS1</accession>
<organism evidence="3 4">
    <name type="scientific">Dracunculus medinensis</name>
    <name type="common">Guinea worm</name>
    <dbReference type="NCBI Taxonomy" id="318479"/>
    <lineage>
        <taxon>Eukaryota</taxon>
        <taxon>Metazoa</taxon>
        <taxon>Ecdysozoa</taxon>
        <taxon>Nematoda</taxon>
        <taxon>Chromadorea</taxon>
        <taxon>Rhabditida</taxon>
        <taxon>Spirurina</taxon>
        <taxon>Dracunculoidea</taxon>
        <taxon>Dracunculidae</taxon>
        <taxon>Dracunculus</taxon>
    </lineage>
</organism>
<dbReference type="PANTHER" id="PTHR21021:SF16">
    <property type="entry name" value="TIP41-LIKE PROTEIN"/>
    <property type="match status" value="1"/>
</dbReference>
<keyword evidence="4" id="KW-1185">Reference proteome</keyword>
<dbReference type="GO" id="GO:0005829">
    <property type="term" value="C:cytosol"/>
    <property type="evidence" value="ECO:0007669"/>
    <property type="project" value="TreeGrafter"/>
</dbReference>
<evidence type="ECO:0000256" key="1">
    <source>
        <dbReference type="ARBA" id="ARBA00006658"/>
    </source>
</evidence>